<comment type="caution">
    <text evidence="2">The sequence shown here is derived from an EMBL/GenBank/DDBJ whole genome shotgun (WGS) entry which is preliminary data.</text>
</comment>
<dbReference type="InterPro" id="IPR012349">
    <property type="entry name" value="Split_barrel_FMN-bd"/>
</dbReference>
<dbReference type="Proteomes" id="UP000036503">
    <property type="component" value="Unassembled WGS sequence"/>
</dbReference>
<evidence type="ECO:0000313" key="3">
    <source>
        <dbReference type="Proteomes" id="UP000036503"/>
    </source>
</evidence>
<dbReference type="SUPFAM" id="SSF50475">
    <property type="entry name" value="FMN-binding split barrel"/>
    <property type="match status" value="1"/>
</dbReference>
<accession>A0A0J6ZLI9</accession>
<dbReference type="Gene3D" id="2.30.110.10">
    <property type="entry name" value="Electron Transport, Fmn-binding Protein, Chain A"/>
    <property type="match status" value="1"/>
</dbReference>
<keyword evidence="3" id="KW-1185">Reference proteome</keyword>
<dbReference type="OrthoDB" id="1681468at2"/>
<evidence type="ECO:0000259" key="1">
    <source>
        <dbReference type="Pfam" id="PF01243"/>
    </source>
</evidence>
<organism evidence="2 3">
    <name type="scientific">Megasphaera cerevisiae DSM 20462</name>
    <dbReference type="NCBI Taxonomy" id="1122219"/>
    <lineage>
        <taxon>Bacteria</taxon>
        <taxon>Bacillati</taxon>
        <taxon>Bacillota</taxon>
        <taxon>Negativicutes</taxon>
        <taxon>Veillonellales</taxon>
        <taxon>Veillonellaceae</taxon>
        <taxon>Megasphaera</taxon>
    </lineage>
</organism>
<dbReference type="RefSeq" id="WP_048515077.1">
    <property type="nucleotide sequence ID" value="NZ_FUXD01000024.1"/>
</dbReference>
<proteinExistence type="predicted"/>
<dbReference type="AlphaFoldDB" id="A0A0J6ZLI9"/>
<evidence type="ECO:0000313" key="2">
    <source>
        <dbReference type="EMBL" id="KMO85736.1"/>
    </source>
</evidence>
<feature type="domain" description="Pyridoxamine 5'-phosphate oxidase N-terminal" evidence="1">
    <location>
        <begin position="3"/>
        <end position="80"/>
    </location>
</feature>
<name>A0A0J6ZLI9_9FIRM</name>
<dbReference type="InterPro" id="IPR011576">
    <property type="entry name" value="Pyridox_Oxase_N"/>
</dbReference>
<dbReference type="EMBL" id="LEKT01000048">
    <property type="protein sequence ID" value="KMO85736.1"/>
    <property type="molecule type" value="Genomic_DNA"/>
</dbReference>
<dbReference type="InParanoid" id="A0A0J6ZLI9"/>
<dbReference type="PATRIC" id="fig|1122219.3.peg.2365"/>
<protein>
    <recommendedName>
        <fullName evidence="1">Pyridoxamine 5'-phosphate oxidase N-terminal domain-containing protein</fullName>
    </recommendedName>
</protein>
<dbReference type="Pfam" id="PF01243">
    <property type="entry name" value="PNPOx_N"/>
    <property type="match status" value="1"/>
</dbReference>
<sequence>MYEEAVLDIIKKEPAFMASVSGERPRIRPMKAFVDEFGHIWLFSRFDSKKVEELSVNPRVELAFMGKDDSVVTLFGQVKDETKPGTPQFRLVRDAMLNTIPEMKNYFGKNEEDKIVLYQLVVHEVNYMLPDRTVTSRVNLPMTYNPEVEVTFCKGGFCLIDG</sequence>
<gene>
    <name evidence="2" type="ORF">AB840_11955</name>
</gene>
<reference evidence="2 3" key="1">
    <citation type="submission" date="2015-06" db="EMBL/GenBank/DDBJ databases">
        <title>Draft genome sequence of beer spoilage bacterium Megasphaera cerevisiae type strain 20462.</title>
        <authorList>
            <person name="Kutumbaka K."/>
            <person name="Pasmowitz J."/>
            <person name="Mategko J."/>
            <person name="Reyes D."/>
            <person name="Friedrich A."/>
            <person name="Han S."/>
            <person name="Martens-Habbena W."/>
            <person name="Neal-McKinney J."/>
            <person name="Janagama H.K."/>
            <person name="Nadala C."/>
            <person name="Samadpour M."/>
        </authorList>
    </citation>
    <scope>NUCLEOTIDE SEQUENCE [LARGE SCALE GENOMIC DNA]</scope>
    <source>
        <strain evidence="2 3">DSM 20462</strain>
    </source>
</reference>